<accession>A0A0J9X8P2</accession>
<feature type="region of interest" description="Disordered" evidence="1">
    <location>
        <begin position="1"/>
        <end position="44"/>
    </location>
</feature>
<dbReference type="Proteomes" id="UP000242525">
    <property type="component" value="Unassembled WGS sequence"/>
</dbReference>
<feature type="compositionally biased region" description="Acidic residues" evidence="1">
    <location>
        <begin position="118"/>
        <end position="132"/>
    </location>
</feature>
<comment type="caution">
    <text evidence="2">The sequence shown here is derived from an EMBL/GenBank/DDBJ whole genome shotgun (WGS) entry which is preliminary data.</text>
</comment>
<feature type="compositionally biased region" description="Acidic residues" evidence="1">
    <location>
        <begin position="258"/>
        <end position="277"/>
    </location>
</feature>
<feature type="compositionally biased region" description="Low complexity" evidence="1">
    <location>
        <begin position="57"/>
        <end position="79"/>
    </location>
</feature>
<feature type="region of interest" description="Disordered" evidence="1">
    <location>
        <begin position="247"/>
        <end position="277"/>
    </location>
</feature>
<dbReference type="AlphaFoldDB" id="A0A0J9X8P2"/>
<name>A0A0J9X8P2_GEOCN</name>
<feature type="region of interest" description="Disordered" evidence="1">
    <location>
        <begin position="57"/>
        <end position="133"/>
    </location>
</feature>
<evidence type="ECO:0000313" key="3">
    <source>
        <dbReference type="Proteomes" id="UP000242525"/>
    </source>
</evidence>
<dbReference type="EMBL" id="CCBN010000004">
    <property type="protein sequence ID" value="CDO53137.1"/>
    <property type="molecule type" value="Genomic_DNA"/>
</dbReference>
<feature type="compositionally biased region" description="Polar residues" evidence="1">
    <location>
        <begin position="97"/>
        <end position="111"/>
    </location>
</feature>
<proteinExistence type="predicted"/>
<keyword evidence="3" id="KW-1185">Reference proteome</keyword>
<gene>
    <name evidence="2" type="ORF">BN980_GECA04s04872g</name>
</gene>
<feature type="compositionally biased region" description="Basic residues" evidence="1">
    <location>
        <begin position="1"/>
        <end position="20"/>
    </location>
</feature>
<reference evidence="2" key="1">
    <citation type="submission" date="2014-03" db="EMBL/GenBank/DDBJ databases">
        <authorList>
            <person name="Casaregola S."/>
        </authorList>
    </citation>
    <scope>NUCLEOTIDE SEQUENCE [LARGE SCALE GENOMIC DNA]</scope>
    <source>
        <strain evidence="2">CLIB 918</strain>
    </source>
</reference>
<dbReference type="OrthoDB" id="10498064at2759"/>
<sequence>MKFPHHHASSSKSSSMKRAHPYSYYTSPGGIYGDYDYSHDEGEEVARKRRLISSFEGLSLSTSSNSDQRPRQWQQGQQPQPQPQPQEPQYGQPWVPTETSPGLTSPASTAPASPMVCDDSDIEASDNTDDDGIVLSSHVPNLVLDRLLASMTARRYADPSKPGADPTTSTAGNQYVHFYERWWTTALVPRATVFSGYATAPALVKARFIAYLARLQRQQEGADYDYIGDCDVEMDFDDDKNGAAEAGYAYAPPRYPPDDDNYDYYDNDNNDDVMDID</sequence>
<organism evidence="2 3">
    <name type="scientific">Geotrichum candidum</name>
    <name type="common">Oospora lactis</name>
    <name type="synonym">Dipodascus geotrichum</name>
    <dbReference type="NCBI Taxonomy" id="1173061"/>
    <lineage>
        <taxon>Eukaryota</taxon>
        <taxon>Fungi</taxon>
        <taxon>Dikarya</taxon>
        <taxon>Ascomycota</taxon>
        <taxon>Saccharomycotina</taxon>
        <taxon>Dipodascomycetes</taxon>
        <taxon>Dipodascales</taxon>
        <taxon>Dipodascaceae</taxon>
        <taxon>Geotrichum</taxon>
    </lineage>
</organism>
<evidence type="ECO:0000313" key="2">
    <source>
        <dbReference type="EMBL" id="CDO53137.1"/>
    </source>
</evidence>
<evidence type="ECO:0000256" key="1">
    <source>
        <dbReference type="SAM" id="MobiDB-lite"/>
    </source>
</evidence>
<protein>
    <submittedName>
        <fullName evidence="2">Uncharacterized protein</fullName>
    </submittedName>
</protein>